<gene>
    <name evidence="9" type="ORF">HannXRQ_Chr08g0229561</name>
    <name evidence="8" type="ORF">HanXRQr2_Chr08g0345751</name>
</gene>
<reference evidence="8" key="3">
    <citation type="submission" date="2020-06" db="EMBL/GenBank/DDBJ databases">
        <title>Helianthus annuus Genome sequencing and assembly Release 2.</title>
        <authorList>
            <person name="Gouzy J."/>
            <person name="Langlade N."/>
            <person name="Munos S."/>
        </authorList>
    </citation>
    <scope>NUCLEOTIDE SEQUENCE</scope>
    <source>
        <tissue evidence="8">Leaves</tissue>
    </source>
</reference>
<dbReference type="OMA" id="DKICAAD"/>
<keyword evidence="10" id="KW-1185">Reference proteome</keyword>
<dbReference type="AlphaFoldDB" id="A0A251U6S8"/>
<feature type="region of interest" description="Disordered" evidence="5">
    <location>
        <begin position="249"/>
        <end position="280"/>
    </location>
</feature>
<comment type="subcellular location">
    <subcellularLocation>
        <location evidence="1">Nucleus</location>
    </subcellularLocation>
</comment>
<evidence type="ECO:0000256" key="1">
    <source>
        <dbReference type="ARBA" id="ARBA00004123"/>
    </source>
</evidence>
<feature type="compositionally biased region" description="Low complexity" evidence="5">
    <location>
        <begin position="260"/>
        <end position="270"/>
    </location>
</feature>
<name>A0A251U6S8_HELAN</name>
<keyword evidence="9" id="KW-0371">Homeobox</keyword>
<evidence type="ECO:0000256" key="3">
    <source>
        <dbReference type="ARBA" id="ARBA00023125"/>
    </source>
</evidence>
<dbReference type="GO" id="GO:0006355">
    <property type="term" value="P:regulation of DNA-templated transcription"/>
    <property type="evidence" value="ECO:0000318"/>
    <property type="project" value="GO_Central"/>
</dbReference>
<keyword evidence="3 9" id="KW-0238">DNA-binding</keyword>
<keyword evidence="2" id="KW-0677">Repeat</keyword>
<sequence>MEGGGFHNHVKLQKHPPVAPPLTAIGRFLQGQSVHNHFPHHNFVKNKETLIPTNGDYGFSYYSNRGIRGLYDESIPMDISYHGGFLKNYQNIQLNNEVMIKSSTKMTSKGGCSKNLIKGQWTDEEDRKLLKLIKVHGVRKWSHIAEQMIGRAGKQCRERWHNHLRPDIKKDTWNEDEERMLVETHQKLGNKWAEIAKLIPGRTENAVKNHWNATKRRQCRRKSKNNDAKNRKLRSSILQEYIRSKITITTNPSDHNLPSTATETTNVSTTPGSSATISNDINFPELPSIDITQSHDDELTFMQNFFGDNNSNESSYHTKDSKSSLHINPLGINGKSHYQFTPYASKSNESIHINGLESSLDMKPLAFSGNSQLGLANSSSSISNESVHVKDPKWFSGNSQYAFDLSSSILHDDNSNICLNQEGSSKTRLAPDVYMSYLLEGATTMSNSSSHNGDTKSELGFDAEQSAGLGSPSNGNKEMDLMEMVLSASQFYQGNYFLI</sequence>
<dbReference type="Pfam" id="PF13921">
    <property type="entry name" value="Myb_DNA-bind_6"/>
    <property type="match status" value="1"/>
</dbReference>
<dbReference type="PANTHER" id="PTHR45614">
    <property type="entry name" value="MYB PROTEIN-RELATED"/>
    <property type="match status" value="1"/>
</dbReference>
<evidence type="ECO:0000313" key="10">
    <source>
        <dbReference type="Proteomes" id="UP000215914"/>
    </source>
</evidence>
<dbReference type="InterPro" id="IPR001005">
    <property type="entry name" value="SANT/Myb"/>
</dbReference>
<feature type="domain" description="HTH myb-type" evidence="7">
    <location>
        <begin position="113"/>
        <end position="168"/>
    </location>
</feature>
<dbReference type="EMBL" id="CM007897">
    <property type="protein sequence ID" value="OTG19035.1"/>
    <property type="molecule type" value="Genomic_DNA"/>
</dbReference>
<dbReference type="FunFam" id="1.10.10.60:FF:000010">
    <property type="entry name" value="Transcriptional activator Myb isoform A"/>
    <property type="match status" value="1"/>
</dbReference>
<evidence type="ECO:0000259" key="6">
    <source>
        <dbReference type="PROSITE" id="PS50090"/>
    </source>
</evidence>
<evidence type="ECO:0000256" key="2">
    <source>
        <dbReference type="ARBA" id="ARBA00022737"/>
    </source>
</evidence>
<dbReference type="PROSITE" id="PS50090">
    <property type="entry name" value="MYB_LIKE"/>
    <property type="match status" value="2"/>
</dbReference>
<dbReference type="EMBL" id="MNCJ02000323">
    <property type="protein sequence ID" value="KAF5795959.1"/>
    <property type="molecule type" value="Genomic_DNA"/>
</dbReference>
<keyword evidence="4" id="KW-0539">Nucleus</keyword>
<dbReference type="Proteomes" id="UP000215914">
    <property type="component" value="Chromosome 8"/>
</dbReference>
<reference evidence="9" key="2">
    <citation type="submission" date="2017-02" db="EMBL/GenBank/DDBJ databases">
        <title>Sunflower complete genome.</title>
        <authorList>
            <person name="Langlade N."/>
            <person name="Munos S."/>
        </authorList>
    </citation>
    <scope>NUCLEOTIDE SEQUENCE [LARGE SCALE GENOMIC DNA]</scope>
    <source>
        <tissue evidence="9">Leaves</tissue>
    </source>
</reference>
<protein>
    <submittedName>
        <fullName evidence="9">Putative homeodomain-like protein</fullName>
    </submittedName>
    <submittedName>
        <fullName evidence="8">Transcription factor MYB family</fullName>
    </submittedName>
</protein>
<evidence type="ECO:0000259" key="7">
    <source>
        <dbReference type="PROSITE" id="PS51294"/>
    </source>
</evidence>
<dbReference type="Gramene" id="mRNA:HanXRQr2_Chr08g0345751">
    <property type="protein sequence ID" value="mRNA:HanXRQr2_Chr08g0345751"/>
    <property type="gene ID" value="HanXRQr2_Chr08g0345751"/>
</dbReference>
<proteinExistence type="predicted"/>
<dbReference type="InterPro" id="IPR017930">
    <property type="entry name" value="Myb_dom"/>
</dbReference>
<dbReference type="PROSITE" id="PS51294">
    <property type="entry name" value="HTH_MYB"/>
    <property type="match status" value="2"/>
</dbReference>
<dbReference type="GO" id="GO:0000978">
    <property type="term" value="F:RNA polymerase II cis-regulatory region sequence-specific DNA binding"/>
    <property type="evidence" value="ECO:0000318"/>
    <property type="project" value="GO_Central"/>
</dbReference>
<evidence type="ECO:0000256" key="5">
    <source>
        <dbReference type="SAM" id="MobiDB-lite"/>
    </source>
</evidence>
<dbReference type="PANTHER" id="PTHR45614:SF279">
    <property type="entry name" value="HOMEODOMAIN-LIKE PROTEIN-RELATED"/>
    <property type="match status" value="1"/>
</dbReference>
<dbReference type="InterPro" id="IPR050560">
    <property type="entry name" value="MYB_TF"/>
</dbReference>
<evidence type="ECO:0000313" key="8">
    <source>
        <dbReference type="EMBL" id="KAF5795959.1"/>
    </source>
</evidence>
<dbReference type="GO" id="GO:0005634">
    <property type="term" value="C:nucleus"/>
    <property type="evidence" value="ECO:0000318"/>
    <property type="project" value="GO_Central"/>
</dbReference>
<dbReference type="SUPFAM" id="SSF46689">
    <property type="entry name" value="Homeodomain-like"/>
    <property type="match status" value="1"/>
</dbReference>
<feature type="domain" description="Myb-like" evidence="6">
    <location>
        <begin position="165"/>
        <end position="215"/>
    </location>
</feature>
<dbReference type="InParanoid" id="A0A251U6S8"/>
<feature type="compositionally biased region" description="Polar residues" evidence="5">
    <location>
        <begin position="249"/>
        <end position="259"/>
    </location>
</feature>
<dbReference type="InterPro" id="IPR009057">
    <property type="entry name" value="Homeodomain-like_sf"/>
</dbReference>
<feature type="domain" description="HTH myb-type" evidence="7">
    <location>
        <begin position="169"/>
        <end position="219"/>
    </location>
</feature>
<dbReference type="GO" id="GO:0000981">
    <property type="term" value="F:DNA-binding transcription factor activity, RNA polymerase II-specific"/>
    <property type="evidence" value="ECO:0000318"/>
    <property type="project" value="GO_Central"/>
</dbReference>
<evidence type="ECO:0000313" key="9">
    <source>
        <dbReference type="EMBL" id="OTG19035.1"/>
    </source>
</evidence>
<evidence type="ECO:0000256" key="4">
    <source>
        <dbReference type="ARBA" id="ARBA00023242"/>
    </source>
</evidence>
<reference evidence="8 10" key="1">
    <citation type="journal article" date="2017" name="Nature">
        <title>The sunflower genome provides insights into oil metabolism, flowering and Asterid evolution.</title>
        <authorList>
            <person name="Badouin H."/>
            <person name="Gouzy J."/>
            <person name="Grassa C.J."/>
            <person name="Murat F."/>
            <person name="Staton S.E."/>
            <person name="Cottret L."/>
            <person name="Lelandais-Briere C."/>
            <person name="Owens G.L."/>
            <person name="Carrere S."/>
            <person name="Mayjonade B."/>
            <person name="Legrand L."/>
            <person name="Gill N."/>
            <person name="Kane N.C."/>
            <person name="Bowers J.E."/>
            <person name="Hubner S."/>
            <person name="Bellec A."/>
            <person name="Berard A."/>
            <person name="Berges H."/>
            <person name="Blanchet N."/>
            <person name="Boniface M.C."/>
            <person name="Brunel D."/>
            <person name="Catrice O."/>
            <person name="Chaidir N."/>
            <person name="Claudel C."/>
            <person name="Donnadieu C."/>
            <person name="Faraut T."/>
            <person name="Fievet G."/>
            <person name="Helmstetter N."/>
            <person name="King M."/>
            <person name="Knapp S.J."/>
            <person name="Lai Z."/>
            <person name="Le Paslier M.C."/>
            <person name="Lippi Y."/>
            <person name="Lorenzon L."/>
            <person name="Mandel J.R."/>
            <person name="Marage G."/>
            <person name="Marchand G."/>
            <person name="Marquand E."/>
            <person name="Bret-Mestries E."/>
            <person name="Morien E."/>
            <person name="Nambeesan S."/>
            <person name="Nguyen T."/>
            <person name="Pegot-Espagnet P."/>
            <person name="Pouilly N."/>
            <person name="Raftis F."/>
            <person name="Sallet E."/>
            <person name="Schiex T."/>
            <person name="Thomas J."/>
            <person name="Vandecasteele C."/>
            <person name="Vares D."/>
            <person name="Vear F."/>
            <person name="Vautrin S."/>
            <person name="Crespi M."/>
            <person name="Mangin B."/>
            <person name="Burke J.M."/>
            <person name="Salse J."/>
            <person name="Munos S."/>
            <person name="Vincourt P."/>
            <person name="Rieseberg L.H."/>
            <person name="Langlade N.B."/>
        </authorList>
    </citation>
    <scope>NUCLEOTIDE SEQUENCE [LARGE SCALE GENOMIC DNA]</scope>
    <source>
        <strain evidence="10">cv. SF193</strain>
        <tissue evidence="8">Leaves</tissue>
    </source>
</reference>
<dbReference type="CDD" id="cd00167">
    <property type="entry name" value="SANT"/>
    <property type="match status" value="2"/>
</dbReference>
<feature type="compositionally biased region" description="Polar residues" evidence="5">
    <location>
        <begin position="271"/>
        <end position="280"/>
    </location>
</feature>
<feature type="domain" description="Myb-like" evidence="6">
    <location>
        <begin position="113"/>
        <end position="164"/>
    </location>
</feature>
<accession>A0A251U6S8</accession>
<dbReference type="SMART" id="SM00717">
    <property type="entry name" value="SANT"/>
    <property type="match status" value="2"/>
</dbReference>
<organism evidence="9 10">
    <name type="scientific">Helianthus annuus</name>
    <name type="common">Common sunflower</name>
    <dbReference type="NCBI Taxonomy" id="4232"/>
    <lineage>
        <taxon>Eukaryota</taxon>
        <taxon>Viridiplantae</taxon>
        <taxon>Streptophyta</taxon>
        <taxon>Embryophyta</taxon>
        <taxon>Tracheophyta</taxon>
        <taxon>Spermatophyta</taxon>
        <taxon>Magnoliopsida</taxon>
        <taxon>eudicotyledons</taxon>
        <taxon>Gunneridae</taxon>
        <taxon>Pentapetalae</taxon>
        <taxon>asterids</taxon>
        <taxon>campanulids</taxon>
        <taxon>Asterales</taxon>
        <taxon>Asteraceae</taxon>
        <taxon>Asteroideae</taxon>
        <taxon>Heliantheae alliance</taxon>
        <taxon>Heliantheae</taxon>
        <taxon>Helianthus</taxon>
    </lineage>
</organism>
<dbReference type="Gene3D" id="1.10.10.60">
    <property type="entry name" value="Homeodomain-like"/>
    <property type="match status" value="2"/>
</dbReference>